<evidence type="ECO:0000259" key="8">
    <source>
        <dbReference type="PROSITE" id="PS51831"/>
    </source>
</evidence>
<reference evidence="9" key="1">
    <citation type="submission" date="2020-10" db="EMBL/GenBank/DDBJ databases">
        <authorList>
            <person name="Gilroy R."/>
        </authorList>
    </citation>
    <scope>NUCLEOTIDE SEQUENCE</scope>
    <source>
        <strain evidence="9">14508</strain>
    </source>
</reference>
<dbReference type="SUPFAM" id="SSF54791">
    <property type="entry name" value="Eukaryotic type KH-domain (KH-domain type I)"/>
    <property type="match status" value="1"/>
</dbReference>
<sequence length="524" mass="58550">MLGIILAIPTWLIYLGVGIICFVIGALCMWLIPFMGYKNAKSKIDLSLKDAEIKANQMIKTAQLEGRAAALELKTIADKEIKEKKDQITELEKAVFQHEQSLDVRESVIKEKEKKVEEANQHLDKKAQELAKQKEDLDEKINSIIAELEKVAGMTSSQAKNELLERVKEKSQREIAAYLKEQEEIAKEKADDTARDILALSIERFSQEVASERTISVVSLPSDEMKGRIIGREGRNIKTIEQLTGVDLIIDDTPEVITVSCFNPIRREIAKRSLEALIKDGRIQPGRIEELVNKATQEVKEITKKAGEDALFQLNLPRMNKDLVEMIGRLKFRTSYGQNGLAHSIEVAHLAGIMAAELGVDQQLAKRAGLLHDLGKAIDFEVEGSHVELGARYAKKYGENEVVINAIEAHHGEKPATHIISNLVIAADTLSAARPGARSETLDTYVKRIEKLEAISKEFDGVSQAYAIQAGREIRVMVVPEKVDDVQAYHIARQIKEKIENELVYPGQIKVTVVRETRVSEIAK</sequence>
<dbReference type="GO" id="GO:0005886">
    <property type="term" value="C:plasma membrane"/>
    <property type="evidence" value="ECO:0007669"/>
    <property type="project" value="UniProtKB-SubCell"/>
</dbReference>
<reference evidence="9" key="2">
    <citation type="journal article" date="2021" name="PeerJ">
        <title>Extensive microbial diversity within the chicken gut microbiome revealed by metagenomics and culture.</title>
        <authorList>
            <person name="Gilroy R."/>
            <person name="Ravi A."/>
            <person name="Getino M."/>
            <person name="Pursley I."/>
            <person name="Horton D.L."/>
            <person name="Alikhan N.F."/>
            <person name="Baker D."/>
            <person name="Gharbi K."/>
            <person name="Hall N."/>
            <person name="Watson M."/>
            <person name="Adriaenssens E.M."/>
            <person name="Foster-Nyarko E."/>
            <person name="Jarju S."/>
            <person name="Secka A."/>
            <person name="Antonio M."/>
            <person name="Oren A."/>
            <person name="Chaudhuri R.R."/>
            <person name="La Ragione R."/>
            <person name="Hildebrand F."/>
            <person name="Pallen M.J."/>
        </authorList>
    </citation>
    <scope>NUCLEOTIDE SEQUENCE</scope>
    <source>
        <strain evidence="9">14508</strain>
    </source>
</reference>
<dbReference type="InterPro" id="IPR006674">
    <property type="entry name" value="HD_domain"/>
</dbReference>
<dbReference type="SMART" id="SM00471">
    <property type="entry name" value="HDc"/>
    <property type="match status" value="1"/>
</dbReference>
<evidence type="ECO:0000313" key="9">
    <source>
        <dbReference type="EMBL" id="HIT17549.1"/>
    </source>
</evidence>
<feature type="transmembrane region" description="Helical" evidence="5">
    <location>
        <begin position="12"/>
        <end position="32"/>
    </location>
</feature>
<dbReference type="PROSITE" id="PS51831">
    <property type="entry name" value="HD"/>
    <property type="match status" value="1"/>
</dbReference>
<dbReference type="InterPro" id="IPR004087">
    <property type="entry name" value="KH_dom"/>
</dbReference>
<dbReference type="GO" id="GO:0006402">
    <property type="term" value="P:mRNA catabolic process"/>
    <property type="evidence" value="ECO:0007669"/>
    <property type="project" value="UniProtKB-UniRule"/>
</dbReference>
<keyword evidence="4 5" id="KW-0694">RNA-binding</keyword>
<proteinExistence type="inferred from homology"/>
<dbReference type="GO" id="GO:0003723">
    <property type="term" value="F:RNA binding"/>
    <property type="evidence" value="ECO:0007669"/>
    <property type="project" value="UniProtKB-UniRule"/>
</dbReference>
<dbReference type="CDD" id="cd00077">
    <property type="entry name" value="HDc"/>
    <property type="match status" value="1"/>
</dbReference>
<gene>
    <name evidence="5 9" type="primary">rny</name>
    <name evidence="9" type="ORF">IAD04_04150</name>
</gene>
<name>A0A9D1G8L2_9FIRM</name>
<comment type="subcellular location">
    <subcellularLocation>
        <location evidence="5">Cell membrane</location>
        <topology evidence="5">Single-pass membrane protein</topology>
    </subcellularLocation>
</comment>
<evidence type="ECO:0000256" key="6">
    <source>
        <dbReference type="NCBIfam" id="TIGR03319"/>
    </source>
</evidence>
<keyword evidence="2 5" id="KW-0255">Endonuclease</keyword>
<keyword evidence="5" id="KW-1003">Cell membrane</keyword>
<keyword evidence="3 5" id="KW-0378">Hydrolase</keyword>
<dbReference type="SUPFAM" id="SSF109604">
    <property type="entry name" value="HD-domain/PDEase-like"/>
    <property type="match status" value="1"/>
</dbReference>
<dbReference type="EC" id="3.1.-.-" evidence="5 6"/>
<dbReference type="GO" id="GO:0016787">
    <property type="term" value="F:hydrolase activity"/>
    <property type="evidence" value="ECO:0007669"/>
    <property type="project" value="UniProtKB-KW"/>
</dbReference>
<organism evidence="9 10">
    <name type="scientific">Candidatus Caccosoma faecigallinarum</name>
    <dbReference type="NCBI Taxonomy" id="2840720"/>
    <lineage>
        <taxon>Bacteria</taxon>
        <taxon>Bacillati</taxon>
        <taxon>Bacillota</taxon>
        <taxon>Bacillota incertae sedis</taxon>
        <taxon>Candidatus Caccosoma</taxon>
    </lineage>
</organism>
<dbReference type="InterPro" id="IPR022711">
    <property type="entry name" value="RNase_Y_N"/>
</dbReference>
<dbReference type="NCBIfam" id="TIGR03319">
    <property type="entry name" value="RNase_Y"/>
    <property type="match status" value="1"/>
</dbReference>
<dbReference type="InterPro" id="IPR036612">
    <property type="entry name" value="KH_dom_type_1_sf"/>
</dbReference>
<evidence type="ECO:0000256" key="1">
    <source>
        <dbReference type="ARBA" id="ARBA00022722"/>
    </source>
</evidence>
<dbReference type="Pfam" id="PF00013">
    <property type="entry name" value="KH_1"/>
    <property type="match status" value="1"/>
</dbReference>
<evidence type="ECO:0000256" key="3">
    <source>
        <dbReference type="ARBA" id="ARBA00022801"/>
    </source>
</evidence>
<feature type="coiled-coil region" evidence="7">
    <location>
        <begin position="74"/>
        <end position="188"/>
    </location>
</feature>
<dbReference type="Pfam" id="PF01966">
    <property type="entry name" value="HD"/>
    <property type="match status" value="1"/>
</dbReference>
<dbReference type="PROSITE" id="PS50084">
    <property type="entry name" value="KH_TYPE_1"/>
    <property type="match status" value="1"/>
</dbReference>
<dbReference type="SMART" id="SM00322">
    <property type="entry name" value="KH"/>
    <property type="match status" value="1"/>
</dbReference>
<feature type="domain" description="HD" evidence="8">
    <location>
        <begin position="340"/>
        <end position="433"/>
    </location>
</feature>
<dbReference type="Gene3D" id="3.30.1370.10">
    <property type="entry name" value="K Homology domain, type 1"/>
    <property type="match status" value="1"/>
</dbReference>
<evidence type="ECO:0000256" key="4">
    <source>
        <dbReference type="ARBA" id="ARBA00022884"/>
    </source>
</evidence>
<dbReference type="HAMAP" id="MF_00335">
    <property type="entry name" value="RNase_Y"/>
    <property type="match status" value="1"/>
</dbReference>
<keyword evidence="5" id="KW-0472">Membrane</keyword>
<evidence type="ECO:0000256" key="2">
    <source>
        <dbReference type="ARBA" id="ARBA00022759"/>
    </source>
</evidence>
<dbReference type="EMBL" id="DVKI01000129">
    <property type="protein sequence ID" value="HIT17549.1"/>
    <property type="molecule type" value="Genomic_DNA"/>
</dbReference>
<dbReference type="InterPro" id="IPR006675">
    <property type="entry name" value="HDIG_dom"/>
</dbReference>
<keyword evidence="5" id="KW-1133">Transmembrane helix</keyword>
<evidence type="ECO:0000313" key="10">
    <source>
        <dbReference type="Proteomes" id="UP000886893"/>
    </source>
</evidence>
<dbReference type="AlphaFoldDB" id="A0A9D1G8L2"/>
<comment type="function">
    <text evidence="5">Endoribonuclease that initiates mRNA decay.</text>
</comment>
<dbReference type="CDD" id="cd22431">
    <property type="entry name" value="KH-I_RNaseY"/>
    <property type="match status" value="1"/>
</dbReference>
<dbReference type="Pfam" id="PF12072">
    <property type="entry name" value="RNase_Y_N"/>
    <property type="match status" value="1"/>
</dbReference>
<dbReference type="InterPro" id="IPR017705">
    <property type="entry name" value="Ribonuclease_Y"/>
</dbReference>
<protein>
    <recommendedName>
        <fullName evidence="5 6">Ribonuclease Y</fullName>
        <shortName evidence="5">RNase Y</shortName>
        <ecNumber evidence="5 6">3.1.-.-</ecNumber>
    </recommendedName>
</protein>
<dbReference type="Proteomes" id="UP000886893">
    <property type="component" value="Unassembled WGS sequence"/>
</dbReference>
<evidence type="ECO:0000256" key="7">
    <source>
        <dbReference type="SAM" id="Coils"/>
    </source>
</evidence>
<dbReference type="InterPro" id="IPR004088">
    <property type="entry name" value="KH_dom_type_1"/>
</dbReference>
<dbReference type="NCBIfam" id="TIGR00277">
    <property type="entry name" value="HDIG"/>
    <property type="match status" value="1"/>
</dbReference>
<dbReference type="PANTHER" id="PTHR12826">
    <property type="entry name" value="RIBONUCLEASE Y"/>
    <property type="match status" value="1"/>
</dbReference>
<accession>A0A9D1G8L2</accession>
<comment type="caution">
    <text evidence="9">The sequence shown here is derived from an EMBL/GenBank/DDBJ whole genome shotgun (WGS) entry which is preliminary data.</text>
</comment>
<dbReference type="PANTHER" id="PTHR12826:SF15">
    <property type="entry name" value="RIBONUCLEASE Y"/>
    <property type="match status" value="1"/>
</dbReference>
<keyword evidence="7" id="KW-0175">Coiled coil</keyword>
<keyword evidence="1 5" id="KW-0540">Nuclease</keyword>
<comment type="similarity">
    <text evidence="5">Belongs to the RNase Y family.</text>
</comment>
<dbReference type="GO" id="GO:0004521">
    <property type="term" value="F:RNA endonuclease activity"/>
    <property type="evidence" value="ECO:0007669"/>
    <property type="project" value="UniProtKB-UniRule"/>
</dbReference>
<evidence type="ECO:0000256" key="5">
    <source>
        <dbReference type="HAMAP-Rule" id="MF_00335"/>
    </source>
</evidence>
<dbReference type="Gene3D" id="1.10.3210.10">
    <property type="entry name" value="Hypothetical protein af1432"/>
    <property type="match status" value="1"/>
</dbReference>
<keyword evidence="5" id="KW-0812">Transmembrane</keyword>
<dbReference type="InterPro" id="IPR003607">
    <property type="entry name" value="HD/PDEase_dom"/>
</dbReference>